<reference evidence="3 4" key="1">
    <citation type="submission" date="2024-03" db="EMBL/GenBank/DDBJ databases">
        <title>Adaptation during the transition from Ophiocordyceps entomopathogen to insect associate is accompanied by gene loss and intensified selection.</title>
        <authorList>
            <person name="Ward C.M."/>
            <person name="Onetto C.A."/>
            <person name="Borneman A.R."/>
        </authorList>
    </citation>
    <scope>NUCLEOTIDE SEQUENCE [LARGE SCALE GENOMIC DNA]</scope>
    <source>
        <strain evidence="3">AWRI1</strain>
        <tissue evidence="3">Single Adult Female</tissue>
    </source>
</reference>
<evidence type="ECO:0000256" key="2">
    <source>
        <dbReference type="SAM" id="Phobius"/>
    </source>
</evidence>
<dbReference type="AlphaFoldDB" id="A0AAN9Y7H8"/>
<keyword evidence="2" id="KW-0812">Transmembrane</keyword>
<name>A0AAN9Y7H8_9HEMI</name>
<evidence type="ECO:0000313" key="4">
    <source>
        <dbReference type="Proteomes" id="UP001367676"/>
    </source>
</evidence>
<keyword evidence="2" id="KW-0472">Membrane</keyword>
<dbReference type="Proteomes" id="UP001367676">
    <property type="component" value="Unassembled WGS sequence"/>
</dbReference>
<keyword evidence="4" id="KW-1185">Reference proteome</keyword>
<accession>A0AAN9Y7H8</accession>
<feature type="compositionally biased region" description="Polar residues" evidence="1">
    <location>
        <begin position="104"/>
        <end position="117"/>
    </location>
</feature>
<organism evidence="3 4">
    <name type="scientific">Parthenolecanium corni</name>
    <dbReference type="NCBI Taxonomy" id="536013"/>
    <lineage>
        <taxon>Eukaryota</taxon>
        <taxon>Metazoa</taxon>
        <taxon>Ecdysozoa</taxon>
        <taxon>Arthropoda</taxon>
        <taxon>Hexapoda</taxon>
        <taxon>Insecta</taxon>
        <taxon>Pterygota</taxon>
        <taxon>Neoptera</taxon>
        <taxon>Paraneoptera</taxon>
        <taxon>Hemiptera</taxon>
        <taxon>Sternorrhyncha</taxon>
        <taxon>Coccoidea</taxon>
        <taxon>Coccidae</taxon>
        <taxon>Parthenolecanium</taxon>
    </lineage>
</organism>
<comment type="caution">
    <text evidence="3">The sequence shown here is derived from an EMBL/GenBank/DDBJ whole genome shotgun (WGS) entry which is preliminary data.</text>
</comment>
<keyword evidence="2" id="KW-1133">Transmembrane helix</keyword>
<protein>
    <submittedName>
        <fullName evidence="3">Uncharacterized protein</fullName>
    </submittedName>
</protein>
<feature type="region of interest" description="Disordered" evidence="1">
    <location>
        <begin position="50"/>
        <end position="178"/>
    </location>
</feature>
<evidence type="ECO:0000313" key="3">
    <source>
        <dbReference type="EMBL" id="KAK7598293.1"/>
    </source>
</evidence>
<gene>
    <name evidence="3" type="ORF">V9T40_006528</name>
</gene>
<feature type="transmembrane region" description="Helical" evidence="2">
    <location>
        <begin position="13"/>
        <end position="39"/>
    </location>
</feature>
<sequence length="188" mass="22549">MVLYILRWAYRKYKIYCFIAFILLAISVVGYAALIVYWLRNLMQATKMRKTLPPVPPPEKLTASPVRRRDTEPSDEEVEHKSRPTRKVRVTKSKFSRRPPLQQADDSFTPSPLNQRAIQRKRRRRRRRRYSSRSDFDEEWFADQNIPNPRQRRLKMPKPGTTTKSPRKRGARDLQKEEKAKFKQFLFV</sequence>
<feature type="compositionally biased region" description="Basic residues" evidence="1">
    <location>
        <begin position="118"/>
        <end position="131"/>
    </location>
</feature>
<dbReference type="EMBL" id="JBBCAQ010000014">
    <property type="protein sequence ID" value="KAK7598293.1"/>
    <property type="molecule type" value="Genomic_DNA"/>
</dbReference>
<feature type="compositionally biased region" description="Basic and acidic residues" evidence="1">
    <location>
        <begin position="67"/>
        <end position="82"/>
    </location>
</feature>
<feature type="compositionally biased region" description="Basic residues" evidence="1">
    <location>
        <begin position="83"/>
        <end position="97"/>
    </location>
</feature>
<proteinExistence type="predicted"/>
<evidence type="ECO:0000256" key="1">
    <source>
        <dbReference type="SAM" id="MobiDB-lite"/>
    </source>
</evidence>